<evidence type="ECO:0008006" key="3">
    <source>
        <dbReference type="Google" id="ProtNLM"/>
    </source>
</evidence>
<evidence type="ECO:0000313" key="1">
    <source>
        <dbReference type="EMBL" id="KAB2954367.1"/>
    </source>
</evidence>
<protein>
    <recommendedName>
        <fullName evidence="3">PASTA domain-containing protein</fullName>
    </recommendedName>
</protein>
<dbReference type="RefSeq" id="WP_151617813.1">
    <property type="nucleotide sequence ID" value="NZ_WBXO01000001.1"/>
</dbReference>
<organism evidence="1 2">
    <name type="scientific">Heliorestis acidaminivorans</name>
    <dbReference type="NCBI Taxonomy" id="553427"/>
    <lineage>
        <taxon>Bacteria</taxon>
        <taxon>Bacillati</taxon>
        <taxon>Bacillota</taxon>
        <taxon>Clostridia</taxon>
        <taxon>Eubacteriales</taxon>
        <taxon>Heliobacteriaceae</taxon>
        <taxon>Heliorestis</taxon>
    </lineage>
</organism>
<keyword evidence="2" id="KW-1185">Reference proteome</keyword>
<gene>
    <name evidence="1" type="ORF">F9B85_01370</name>
</gene>
<comment type="caution">
    <text evidence="1">The sequence shown here is derived from an EMBL/GenBank/DDBJ whole genome shotgun (WGS) entry which is preliminary data.</text>
</comment>
<sequence>MNLLTAKGDLEQLIGLPLDQAQKFCEEQGFIVSIQKTGSASSKEVDIRPQGRVLQVCFQESSKIKLLYTNFLI</sequence>
<dbReference type="AlphaFoldDB" id="A0A6I0F6B2"/>
<proteinExistence type="predicted"/>
<accession>A0A6I0F6B2</accession>
<dbReference type="Proteomes" id="UP000468766">
    <property type="component" value="Unassembled WGS sequence"/>
</dbReference>
<name>A0A6I0F6B2_9FIRM</name>
<reference evidence="1 2" key="1">
    <citation type="submission" date="2019-10" db="EMBL/GenBank/DDBJ databases">
        <title>Whole-genome sequence of the extremophile Heliorestis acidaminivorans DSM 24790.</title>
        <authorList>
            <person name="Kyndt J.A."/>
            <person name="Meyer T.E."/>
        </authorList>
    </citation>
    <scope>NUCLEOTIDE SEQUENCE [LARGE SCALE GENOMIC DNA]</scope>
    <source>
        <strain evidence="1 2">DSM 24790</strain>
    </source>
</reference>
<evidence type="ECO:0000313" key="2">
    <source>
        <dbReference type="Proteomes" id="UP000468766"/>
    </source>
</evidence>
<dbReference type="EMBL" id="WBXO01000001">
    <property type="protein sequence ID" value="KAB2954367.1"/>
    <property type="molecule type" value="Genomic_DNA"/>
</dbReference>